<dbReference type="Proteomes" id="UP000708208">
    <property type="component" value="Unassembled WGS sequence"/>
</dbReference>
<feature type="compositionally biased region" description="Polar residues" evidence="1">
    <location>
        <begin position="382"/>
        <end position="392"/>
    </location>
</feature>
<feature type="compositionally biased region" description="Low complexity" evidence="1">
    <location>
        <begin position="58"/>
        <end position="86"/>
    </location>
</feature>
<proteinExistence type="predicted"/>
<dbReference type="InterPro" id="IPR013087">
    <property type="entry name" value="Znf_C2H2_type"/>
</dbReference>
<dbReference type="EMBL" id="CAJVCH010541392">
    <property type="protein sequence ID" value="CAG7826867.1"/>
    <property type="molecule type" value="Genomic_DNA"/>
</dbReference>
<reference evidence="3" key="1">
    <citation type="submission" date="2021-06" db="EMBL/GenBank/DDBJ databases">
        <authorList>
            <person name="Hodson N. C."/>
            <person name="Mongue J. A."/>
            <person name="Jaron S. K."/>
        </authorList>
    </citation>
    <scope>NUCLEOTIDE SEQUENCE</scope>
</reference>
<evidence type="ECO:0000256" key="1">
    <source>
        <dbReference type="SAM" id="MobiDB-lite"/>
    </source>
</evidence>
<dbReference type="OrthoDB" id="434647at2759"/>
<dbReference type="Pfam" id="PF12874">
    <property type="entry name" value="zf-met"/>
    <property type="match status" value="2"/>
</dbReference>
<protein>
    <recommendedName>
        <fullName evidence="2">U1-type domain-containing protein</fullName>
    </recommendedName>
</protein>
<feature type="compositionally biased region" description="Pro residues" evidence="1">
    <location>
        <begin position="109"/>
        <end position="120"/>
    </location>
</feature>
<name>A0A8J2L750_9HEXA</name>
<dbReference type="InterPro" id="IPR052644">
    <property type="entry name" value="ZMAT3"/>
</dbReference>
<feature type="region of interest" description="Disordered" evidence="1">
    <location>
        <begin position="324"/>
        <end position="392"/>
    </location>
</feature>
<gene>
    <name evidence="3" type="ORF">AFUS01_LOCUS36899</name>
</gene>
<feature type="compositionally biased region" description="Polar residues" evidence="1">
    <location>
        <begin position="446"/>
        <end position="463"/>
    </location>
</feature>
<evidence type="ECO:0000313" key="4">
    <source>
        <dbReference type="Proteomes" id="UP000708208"/>
    </source>
</evidence>
<dbReference type="SMART" id="SM00451">
    <property type="entry name" value="ZnF_U1"/>
    <property type="match status" value="2"/>
</dbReference>
<organism evidence="3 4">
    <name type="scientific">Allacma fusca</name>
    <dbReference type="NCBI Taxonomy" id="39272"/>
    <lineage>
        <taxon>Eukaryota</taxon>
        <taxon>Metazoa</taxon>
        <taxon>Ecdysozoa</taxon>
        <taxon>Arthropoda</taxon>
        <taxon>Hexapoda</taxon>
        <taxon>Collembola</taxon>
        <taxon>Symphypleona</taxon>
        <taxon>Sminthuridae</taxon>
        <taxon>Allacma</taxon>
    </lineage>
</organism>
<feature type="compositionally biased region" description="Polar residues" evidence="1">
    <location>
        <begin position="87"/>
        <end position="107"/>
    </location>
</feature>
<feature type="compositionally biased region" description="Polar residues" evidence="1">
    <location>
        <begin position="568"/>
        <end position="581"/>
    </location>
</feature>
<dbReference type="PANTHER" id="PTHR46786">
    <property type="entry name" value="ZINC FINGER MATRIN-TYPE PROTEIN 3"/>
    <property type="match status" value="1"/>
</dbReference>
<accession>A0A8J2L750</accession>
<feature type="compositionally biased region" description="Polar residues" evidence="1">
    <location>
        <begin position="352"/>
        <end position="371"/>
    </location>
</feature>
<keyword evidence="4" id="KW-1185">Reference proteome</keyword>
<dbReference type="GO" id="GO:0003676">
    <property type="term" value="F:nucleic acid binding"/>
    <property type="evidence" value="ECO:0007669"/>
    <property type="project" value="InterPro"/>
</dbReference>
<dbReference type="InterPro" id="IPR003604">
    <property type="entry name" value="Matrin/U1-like-C_Znf_C2H2"/>
</dbReference>
<dbReference type="GO" id="GO:0008270">
    <property type="term" value="F:zinc ion binding"/>
    <property type="evidence" value="ECO:0007669"/>
    <property type="project" value="InterPro"/>
</dbReference>
<evidence type="ECO:0000259" key="2">
    <source>
        <dbReference type="SMART" id="SM00451"/>
    </source>
</evidence>
<feature type="compositionally biased region" description="Low complexity" evidence="1">
    <location>
        <begin position="337"/>
        <end position="347"/>
    </location>
</feature>
<evidence type="ECO:0000313" key="3">
    <source>
        <dbReference type="EMBL" id="CAG7826867.1"/>
    </source>
</evidence>
<feature type="region of interest" description="Disordered" evidence="1">
    <location>
        <begin position="58"/>
        <end position="188"/>
    </location>
</feature>
<feature type="compositionally biased region" description="Pro residues" evidence="1">
    <location>
        <begin position="161"/>
        <end position="174"/>
    </location>
</feature>
<sequence>MSRPDSNSAYSGNTSSNAAAIQQYQMASMQYYSGNLPTYANSGGTDAWNYSNYGYGSSAGSASQYSGPSQAGRTVGNQGNNGGVPVASQQQYYNMSTPAQYPQQINYSCPPPPPPPPPPQGGNSFQKTSSGPSSGHRQPSGGLPPLMHQPPPTSRNQPLAPTLPPPPPPPPPPEVTAEEDEPITLSCPPMPPTFPWMCPSMFAPLAAIELNSPPESERPPSITHSNYGIDQPMKKIFPKEDQQPTKPLHMQWTDPIDPALPQVLKNMFQPLFCKLCNLSLSSAIVASDHYKGKRHKKCIEVWLADHPDVSLKRNKVQVDETRNIQNSAPIKRTSLGSESSKSSFESFRNGPIKNNSLLKNFSRNTFGQENPSNDKRNIGKFSDNQSSKNSNFGVTQWIRNDEWNRNDDGNVGGIIDFAGIERNTTGQSMLNGESSEHNPSRGGNKRWNSNNSQTSFRSGSPASDNGGPTRVGDNWNNSGRQNRDGDFGGWSNPPEDSRRPLPLMSVDMGAQRENASRFPLGKGGFKGKANPQEGNDSRKSFLGNRPFQGKGRSFQDTEPSFTEKGPPFQQNLKRNGANANQVPPAKKEKTDYKGAFSKCEVCNIVLNSKPSADQHYAGKRHRDNLLNHQKTGQFDHVDRTFDIGASFREKSNRADTNQFTPSADAEIAKS</sequence>
<feature type="region of interest" description="Disordered" evidence="1">
    <location>
        <begin position="648"/>
        <end position="670"/>
    </location>
</feature>
<dbReference type="AlphaFoldDB" id="A0A8J2L750"/>
<dbReference type="PANTHER" id="PTHR46786:SF1">
    <property type="entry name" value="ZINC FINGER MATRIN-TYPE PROTEIN 3"/>
    <property type="match status" value="1"/>
</dbReference>
<feature type="domain" description="U1-type" evidence="2">
    <location>
        <begin position="268"/>
        <end position="302"/>
    </location>
</feature>
<feature type="compositionally biased region" description="Polar residues" evidence="1">
    <location>
        <begin position="121"/>
        <end position="137"/>
    </location>
</feature>
<feature type="domain" description="U1-type" evidence="2">
    <location>
        <begin position="593"/>
        <end position="628"/>
    </location>
</feature>
<feature type="region of interest" description="Disordered" evidence="1">
    <location>
        <begin position="516"/>
        <end position="589"/>
    </location>
</feature>
<comment type="caution">
    <text evidence="3">The sequence shown here is derived from an EMBL/GenBank/DDBJ whole genome shotgun (WGS) entry which is preliminary data.</text>
</comment>
<feature type="region of interest" description="Disordered" evidence="1">
    <location>
        <begin position="425"/>
        <end position="502"/>
    </location>
</feature>